<evidence type="ECO:0000313" key="5">
    <source>
        <dbReference type="Proteomes" id="UP001209412"/>
    </source>
</evidence>
<dbReference type="EMBL" id="JAMXWF010000039">
    <property type="protein sequence ID" value="MDQ6412103.1"/>
    <property type="molecule type" value="Genomic_DNA"/>
</dbReference>
<gene>
    <name evidence="4" type="ORF">NIE36_33775</name>
    <name evidence="3" type="ORF">OSB80_33855</name>
</gene>
<dbReference type="EMBL" id="JAPKHW010000039">
    <property type="protein sequence ID" value="MCX4150287.1"/>
    <property type="molecule type" value="Genomic_DNA"/>
</dbReference>
<proteinExistence type="predicted"/>
<comment type="caution">
    <text evidence="4">The sequence shown here is derived from an EMBL/GenBank/DDBJ whole genome shotgun (WGS) entry which is preliminary data.</text>
</comment>
<reference evidence="4" key="1">
    <citation type="submission" date="2022-06" db="EMBL/GenBank/DDBJ databases">
        <title>PHB producers.</title>
        <authorList>
            <person name="Besaury L."/>
        </authorList>
    </citation>
    <scope>NUCLEOTIDE SEQUENCE</scope>
    <source>
        <strain evidence="4 5">SEWS6</strain>
    </source>
</reference>
<evidence type="ECO:0000313" key="3">
    <source>
        <dbReference type="EMBL" id="MCX4150287.1"/>
    </source>
</evidence>
<evidence type="ECO:0000259" key="2">
    <source>
        <dbReference type="PROSITE" id="PS50110"/>
    </source>
</evidence>
<name>A0AAP5ERG8_9BURK</name>
<evidence type="ECO:0000313" key="4">
    <source>
        <dbReference type="EMBL" id="MDQ6412103.1"/>
    </source>
</evidence>
<keyword evidence="5" id="KW-1185">Reference proteome</keyword>
<dbReference type="RefSeq" id="WP_266261009.1">
    <property type="nucleotide sequence ID" value="NZ_JAMXWF010000039.1"/>
</dbReference>
<dbReference type="InterPro" id="IPR001789">
    <property type="entry name" value="Sig_transdc_resp-reg_receiver"/>
</dbReference>
<protein>
    <recommendedName>
        <fullName evidence="2">Response regulatory domain-containing protein</fullName>
    </recommendedName>
</protein>
<dbReference type="AlphaFoldDB" id="A0AAP5ERG8"/>
<accession>A0AAP5ERG8</accession>
<sequence>MPGLSGSGVAAALRGIGTTGKSPLLAFTAFGTADYIQEMKEVGFDAVCRKPAELTQLEGMVFKLLGHESVDGFQFVPSTSKLVPTLSRPRPG</sequence>
<dbReference type="Proteomes" id="UP001242288">
    <property type="component" value="Unassembled WGS sequence"/>
</dbReference>
<dbReference type="SUPFAM" id="SSF52172">
    <property type="entry name" value="CheY-like"/>
    <property type="match status" value="1"/>
</dbReference>
<feature type="domain" description="Response regulatory" evidence="2">
    <location>
        <begin position="1"/>
        <end position="65"/>
    </location>
</feature>
<dbReference type="InterPro" id="IPR011006">
    <property type="entry name" value="CheY-like_superfamily"/>
</dbReference>
<evidence type="ECO:0000313" key="6">
    <source>
        <dbReference type="Proteomes" id="UP001242288"/>
    </source>
</evidence>
<comment type="caution">
    <text evidence="1">Lacks conserved residue(s) required for the propagation of feature annotation.</text>
</comment>
<dbReference type="Proteomes" id="UP001209412">
    <property type="component" value="Unassembled WGS sequence"/>
</dbReference>
<dbReference type="GO" id="GO:0000160">
    <property type="term" value="P:phosphorelay signal transduction system"/>
    <property type="evidence" value="ECO:0007669"/>
    <property type="project" value="InterPro"/>
</dbReference>
<organism evidence="4 6">
    <name type="scientific">Paraburkholderia madseniana</name>
    <dbReference type="NCBI Taxonomy" id="2599607"/>
    <lineage>
        <taxon>Bacteria</taxon>
        <taxon>Pseudomonadati</taxon>
        <taxon>Pseudomonadota</taxon>
        <taxon>Betaproteobacteria</taxon>
        <taxon>Burkholderiales</taxon>
        <taxon>Burkholderiaceae</taxon>
        <taxon>Paraburkholderia</taxon>
    </lineage>
</organism>
<dbReference type="PROSITE" id="PS50110">
    <property type="entry name" value="RESPONSE_REGULATORY"/>
    <property type="match status" value="1"/>
</dbReference>
<evidence type="ECO:0000256" key="1">
    <source>
        <dbReference type="PROSITE-ProRule" id="PRU00169"/>
    </source>
</evidence>
<dbReference type="Gene3D" id="3.40.50.2300">
    <property type="match status" value="1"/>
</dbReference>